<dbReference type="Proteomes" id="UP000062833">
    <property type="component" value="Chromosome"/>
</dbReference>
<dbReference type="InterPro" id="IPR011009">
    <property type="entry name" value="Kinase-like_dom_sf"/>
</dbReference>
<dbReference type="CDD" id="cd05154">
    <property type="entry name" value="ACAD10_11_N-like"/>
    <property type="match status" value="1"/>
</dbReference>
<organism evidence="2 3">
    <name type="scientific">Arthrobacter alpinus</name>
    <dbReference type="NCBI Taxonomy" id="656366"/>
    <lineage>
        <taxon>Bacteria</taxon>
        <taxon>Bacillati</taxon>
        <taxon>Actinomycetota</taxon>
        <taxon>Actinomycetes</taxon>
        <taxon>Micrococcales</taxon>
        <taxon>Micrococcaceae</taxon>
        <taxon>Arthrobacter</taxon>
    </lineage>
</organism>
<dbReference type="GO" id="GO:0016740">
    <property type="term" value="F:transferase activity"/>
    <property type="evidence" value="ECO:0007669"/>
    <property type="project" value="UniProtKB-KW"/>
</dbReference>
<dbReference type="Gene3D" id="3.30.200.20">
    <property type="entry name" value="Phosphorylase Kinase, domain 1"/>
    <property type="match status" value="1"/>
</dbReference>
<dbReference type="SUPFAM" id="SSF56112">
    <property type="entry name" value="Protein kinase-like (PK-like)"/>
    <property type="match status" value="1"/>
</dbReference>
<feature type="domain" description="Aminoglycoside phosphotransferase" evidence="1">
    <location>
        <begin position="49"/>
        <end position="271"/>
    </location>
</feature>
<gene>
    <name evidence="2" type="ORF">AOC05_01130</name>
</gene>
<evidence type="ECO:0000313" key="3">
    <source>
        <dbReference type="Proteomes" id="UP000062833"/>
    </source>
</evidence>
<dbReference type="InterPro" id="IPR041726">
    <property type="entry name" value="ACAD10_11_N"/>
</dbReference>
<dbReference type="PATRIC" id="fig|656366.3.peg.251"/>
<dbReference type="Gene3D" id="3.90.1200.10">
    <property type="match status" value="1"/>
</dbReference>
<keyword evidence="2" id="KW-0808">Transferase</keyword>
<protein>
    <submittedName>
        <fullName evidence="2">Aminoglycoside phosphotransferase</fullName>
    </submittedName>
</protein>
<dbReference type="InterPro" id="IPR052898">
    <property type="entry name" value="ACAD10-like"/>
</dbReference>
<dbReference type="InterPro" id="IPR002575">
    <property type="entry name" value="Aminoglycoside_PTrfase"/>
</dbReference>
<evidence type="ECO:0000259" key="1">
    <source>
        <dbReference type="Pfam" id="PF01636"/>
    </source>
</evidence>
<dbReference type="AlphaFoldDB" id="A0A0M5LZG9"/>
<evidence type="ECO:0000313" key="2">
    <source>
        <dbReference type="EMBL" id="ALE91282.1"/>
    </source>
</evidence>
<dbReference type="EMBL" id="CP012677">
    <property type="protein sequence ID" value="ALE91282.1"/>
    <property type="molecule type" value="Genomic_DNA"/>
</dbReference>
<reference evidence="3" key="1">
    <citation type="submission" date="2015-09" db="EMBL/GenBank/DDBJ databases">
        <title>Complete genome of Arthrobacter alpinus strain R3.8.</title>
        <authorList>
            <person name="See-Too W.S."/>
            <person name="Chan K.G."/>
        </authorList>
    </citation>
    <scope>NUCLEOTIDE SEQUENCE [LARGE SCALE GENOMIC DNA]</scope>
    <source>
        <strain evidence="3">R3.8</strain>
    </source>
</reference>
<keyword evidence="3" id="KW-1185">Reference proteome</keyword>
<sequence length="376" mass="40766">MISTPDGVEVVATRAEAAAMARPPLLVLEALTEFLDAEDLGSGAICWLRIGEGHSNLTYLLRRGARSLVLRRGPRPPLPKSTHDMVRESRIQRMVKDAGIAVPNIVAVCADPSVLGVPFYVMDYLDGVVITSEEPPDFATVERRRATAFAAVDMLVALHSVDVTRGGLENVGRPDGYLERQVSLFSTLWDTSTQRSVPEIKSVAAWLASNTPTSQRASVVHGDFRMGNLMFEQSAPPRVLAILDWEMATVGDPLADLGYFLATYAEKGEASTPLELTQVTRYEGYPTRDELAVRYGAATGLDLSELRWYQAFALWKAAVFCEAIYTRWLNGERPGDTFAPTLADGVPALAGASARLIGAGLRGTRTDPEAGEHGCS</sequence>
<dbReference type="KEGG" id="aaq:AOC05_01130"/>
<dbReference type="OrthoDB" id="3806873at2"/>
<dbReference type="PANTHER" id="PTHR47829">
    <property type="entry name" value="HYDROLASE, PUTATIVE (AFU_ORTHOLOGUE AFUA_1G12880)-RELATED"/>
    <property type="match status" value="1"/>
</dbReference>
<name>A0A0M5LZG9_9MICC</name>
<dbReference type="PANTHER" id="PTHR47829:SF1">
    <property type="entry name" value="HAD FAMILY PHOSPHATASE"/>
    <property type="match status" value="1"/>
</dbReference>
<accession>A0A0M5LZG9</accession>
<dbReference type="Pfam" id="PF01636">
    <property type="entry name" value="APH"/>
    <property type="match status" value="1"/>
</dbReference>
<proteinExistence type="predicted"/>